<protein>
    <submittedName>
        <fullName evidence="2">Uncharacterized protein</fullName>
    </submittedName>
</protein>
<feature type="transmembrane region" description="Helical" evidence="1">
    <location>
        <begin position="39"/>
        <end position="57"/>
    </location>
</feature>
<evidence type="ECO:0000256" key="1">
    <source>
        <dbReference type="SAM" id="Phobius"/>
    </source>
</evidence>
<gene>
    <name evidence="2" type="ORF">H9867_00325</name>
</gene>
<dbReference type="EMBL" id="DXFZ01000005">
    <property type="protein sequence ID" value="HIW94925.1"/>
    <property type="molecule type" value="Genomic_DNA"/>
</dbReference>
<reference evidence="2" key="2">
    <citation type="submission" date="2021-04" db="EMBL/GenBank/DDBJ databases">
        <authorList>
            <person name="Gilroy R."/>
        </authorList>
    </citation>
    <scope>NUCLEOTIDE SEQUENCE</scope>
    <source>
        <strain evidence="2">4376</strain>
    </source>
</reference>
<evidence type="ECO:0000313" key="3">
    <source>
        <dbReference type="Proteomes" id="UP000824189"/>
    </source>
</evidence>
<comment type="caution">
    <text evidence="2">The sequence shown here is derived from an EMBL/GenBank/DDBJ whole genome shotgun (WGS) entry which is preliminary data.</text>
</comment>
<keyword evidence="1" id="KW-0472">Membrane</keyword>
<sequence>MNEHLQGWMPEDNKHGVGEAAALRQQRLAKYRPRTAKKVAAGISLALAVLMLVPTGQGALAEATTTQQIVAGLCYFGMFALPAVYWLYCNRRDTATVRQWAVSTQEYVDIWKSLDPTTKAAFATPRTELPLLPKRRWWVINVLMLMLMFLGGAVLPDLT</sequence>
<reference evidence="2" key="1">
    <citation type="journal article" date="2021" name="PeerJ">
        <title>Extensive microbial diversity within the chicken gut microbiome revealed by metagenomics and culture.</title>
        <authorList>
            <person name="Gilroy R."/>
            <person name="Ravi A."/>
            <person name="Getino M."/>
            <person name="Pursley I."/>
            <person name="Horton D.L."/>
            <person name="Alikhan N.F."/>
            <person name="Baker D."/>
            <person name="Gharbi K."/>
            <person name="Hall N."/>
            <person name="Watson M."/>
            <person name="Adriaenssens E.M."/>
            <person name="Foster-Nyarko E."/>
            <person name="Jarju S."/>
            <person name="Secka A."/>
            <person name="Antonio M."/>
            <person name="Oren A."/>
            <person name="Chaudhuri R.R."/>
            <person name="La Ragione R."/>
            <person name="Hildebrand F."/>
            <person name="Pallen M.J."/>
        </authorList>
    </citation>
    <scope>NUCLEOTIDE SEQUENCE</scope>
    <source>
        <strain evidence="2">4376</strain>
    </source>
</reference>
<accession>A0A9D1RWP5</accession>
<evidence type="ECO:0000313" key="2">
    <source>
        <dbReference type="EMBL" id="HIW94925.1"/>
    </source>
</evidence>
<feature type="transmembrane region" description="Helical" evidence="1">
    <location>
        <begin position="69"/>
        <end position="88"/>
    </location>
</feature>
<feature type="transmembrane region" description="Helical" evidence="1">
    <location>
        <begin position="137"/>
        <end position="155"/>
    </location>
</feature>
<keyword evidence="1" id="KW-0812">Transmembrane</keyword>
<dbReference type="AlphaFoldDB" id="A0A9D1RWP5"/>
<name>A0A9D1RWP5_9CORY</name>
<organism evidence="2 3">
    <name type="scientific">Candidatus Corynebacterium gallistercoris</name>
    <dbReference type="NCBI Taxonomy" id="2838530"/>
    <lineage>
        <taxon>Bacteria</taxon>
        <taxon>Bacillati</taxon>
        <taxon>Actinomycetota</taxon>
        <taxon>Actinomycetes</taxon>
        <taxon>Mycobacteriales</taxon>
        <taxon>Corynebacteriaceae</taxon>
        <taxon>Corynebacterium</taxon>
    </lineage>
</organism>
<keyword evidence="1" id="KW-1133">Transmembrane helix</keyword>
<proteinExistence type="predicted"/>
<dbReference type="Proteomes" id="UP000824189">
    <property type="component" value="Unassembled WGS sequence"/>
</dbReference>